<evidence type="ECO:0000256" key="1">
    <source>
        <dbReference type="SAM" id="SignalP"/>
    </source>
</evidence>
<sequence>MQPFYVLFVLVLSVAALADKEKASSESVGLVKPEDGLNSLEKTLPKESEPKKLRFYPFFNPFGYGGYLPYFGYGYGGYGYC</sequence>
<feature type="chain" id="PRO_5043123825" evidence="1">
    <location>
        <begin position="19"/>
        <end position="81"/>
    </location>
</feature>
<evidence type="ECO:0000313" key="2">
    <source>
        <dbReference type="EMBL" id="VDO42852.1"/>
    </source>
</evidence>
<name>A0A0N4WK51_HAEPC</name>
<reference evidence="4" key="1">
    <citation type="submission" date="2017-02" db="UniProtKB">
        <authorList>
            <consortium name="WormBaseParasite"/>
        </authorList>
    </citation>
    <scope>IDENTIFICATION</scope>
</reference>
<dbReference type="OrthoDB" id="5894114at2759"/>
<feature type="signal peptide" evidence="1">
    <location>
        <begin position="1"/>
        <end position="18"/>
    </location>
</feature>
<accession>A0A0N4WK51</accession>
<protein>
    <submittedName>
        <fullName evidence="2 4">Uncharacterized protein</fullName>
    </submittedName>
</protein>
<keyword evidence="1" id="KW-0732">Signal</keyword>
<proteinExistence type="predicted"/>
<evidence type="ECO:0000313" key="4">
    <source>
        <dbReference type="WBParaSite" id="HPLM_0001143501-mRNA-1"/>
    </source>
</evidence>
<gene>
    <name evidence="2" type="ORF">HPLM_LOCUS11427</name>
</gene>
<reference evidence="2 3" key="2">
    <citation type="submission" date="2018-11" db="EMBL/GenBank/DDBJ databases">
        <authorList>
            <consortium name="Pathogen Informatics"/>
        </authorList>
    </citation>
    <scope>NUCLEOTIDE SEQUENCE [LARGE SCALE GENOMIC DNA]</scope>
    <source>
        <strain evidence="2 3">MHpl1</strain>
    </source>
</reference>
<dbReference type="EMBL" id="UZAF01017566">
    <property type="protein sequence ID" value="VDO42852.1"/>
    <property type="molecule type" value="Genomic_DNA"/>
</dbReference>
<dbReference type="WBParaSite" id="HPLM_0001143501-mRNA-1">
    <property type="protein sequence ID" value="HPLM_0001143501-mRNA-1"/>
    <property type="gene ID" value="HPLM_0001143501"/>
</dbReference>
<keyword evidence="3" id="KW-1185">Reference proteome</keyword>
<dbReference type="AlphaFoldDB" id="A0A0N4WK51"/>
<evidence type="ECO:0000313" key="3">
    <source>
        <dbReference type="Proteomes" id="UP000268014"/>
    </source>
</evidence>
<organism evidence="4">
    <name type="scientific">Haemonchus placei</name>
    <name type="common">Barber's pole worm</name>
    <dbReference type="NCBI Taxonomy" id="6290"/>
    <lineage>
        <taxon>Eukaryota</taxon>
        <taxon>Metazoa</taxon>
        <taxon>Ecdysozoa</taxon>
        <taxon>Nematoda</taxon>
        <taxon>Chromadorea</taxon>
        <taxon>Rhabditida</taxon>
        <taxon>Rhabditina</taxon>
        <taxon>Rhabditomorpha</taxon>
        <taxon>Strongyloidea</taxon>
        <taxon>Trichostrongylidae</taxon>
        <taxon>Haemonchus</taxon>
    </lineage>
</organism>
<dbReference type="Proteomes" id="UP000268014">
    <property type="component" value="Unassembled WGS sequence"/>
</dbReference>